<dbReference type="EMBL" id="CP133217">
    <property type="protein sequence ID" value="WML88736.1"/>
    <property type="molecule type" value="Genomic_DNA"/>
</dbReference>
<protein>
    <submittedName>
        <fullName evidence="1">Uncharacterized protein</fullName>
    </submittedName>
</protein>
<gene>
    <name evidence="1" type="ORF">RCG00_10220</name>
</gene>
<organism evidence="1">
    <name type="scientific">Thiothrix subterranea</name>
    <dbReference type="NCBI Taxonomy" id="2735563"/>
    <lineage>
        <taxon>Bacteria</taxon>
        <taxon>Pseudomonadati</taxon>
        <taxon>Pseudomonadota</taxon>
        <taxon>Gammaproteobacteria</taxon>
        <taxon>Thiotrichales</taxon>
        <taxon>Thiotrichaceae</taxon>
        <taxon>Thiothrix</taxon>
    </lineage>
</organism>
<accession>A0AA51MSV8</accession>
<reference evidence="1" key="1">
    <citation type="submission" date="2023-08" db="EMBL/GenBank/DDBJ databases">
        <title>New molecular markers tilS and rpoB for phylogenetic and monitoring studies of the genus Thiothrix biodiversity.</title>
        <authorList>
            <person name="Ravin N.V."/>
            <person name="Smolyakov D."/>
            <person name="Markov N.D."/>
            <person name="Beletsky A.V."/>
            <person name="Mardanov A.V."/>
            <person name="Rudenko T.S."/>
            <person name="Grabovich M.Y."/>
        </authorList>
    </citation>
    <scope>NUCLEOTIDE SEQUENCE</scope>
    <source>
        <strain evidence="1">DNT52</strain>
    </source>
</reference>
<name>A0AA51MSV8_9GAMM</name>
<dbReference type="Proteomes" id="UP001229862">
    <property type="component" value="Chromosome"/>
</dbReference>
<evidence type="ECO:0000313" key="1">
    <source>
        <dbReference type="EMBL" id="WML88736.1"/>
    </source>
</evidence>
<dbReference type="SUPFAM" id="SSF81301">
    <property type="entry name" value="Nucleotidyltransferase"/>
    <property type="match status" value="1"/>
</dbReference>
<dbReference type="AlphaFoldDB" id="A0AA51MSV8"/>
<proteinExistence type="predicted"/>
<dbReference type="InterPro" id="IPR043519">
    <property type="entry name" value="NT_sf"/>
</dbReference>
<sequence>MPSYFDQHQEIYREYIDSINNISYDFVVSIYLRGSAGRNLEIKNYKPWDIDMVLLFKKKPNGYNLSLLENITQSFNEKIVKNNHPHIDKHIISTHYSVIDKFVLYNVQMNGMLISGEHSSLLEKPINLSASEVYFIYQYYLNLVVKKSEYLFRLDLKMVSCDFLVAKVNNLIKLISRCGCLLIFFYDGVFTRELTEGLKALSAYTSDESFLIIGDFINGQGILDIEAFKYVVTKLVNYIVV</sequence>
<dbReference type="RefSeq" id="WP_308872460.1">
    <property type="nucleotide sequence ID" value="NZ_CP133217.1"/>
</dbReference>